<dbReference type="FunFam" id="3.40.850.10:FF:000051">
    <property type="entry name" value="Kinesin-like protein bimC"/>
    <property type="match status" value="1"/>
</dbReference>
<dbReference type="GO" id="GO:0000073">
    <property type="term" value="P:initial mitotic spindle pole body separation"/>
    <property type="evidence" value="ECO:0007669"/>
    <property type="project" value="UniProtKB-ARBA"/>
</dbReference>
<dbReference type="PANTHER" id="PTHR47970:SF12">
    <property type="entry name" value="KINESIN FAMILY MEMBER 11"/>
    <property type="match status" value="1"/>
</dbReference>
<evidence type="ECO:0000256" key="2">
    <source>
        <dbReference type="ARBA" id="ARBA00022490"/>
    </source>
</evidence>
<comment type="similarity">
    <text evidence="12">Belongs to the TRAFAC class myosin-kinesin ATPase superfamily. Kinesin family. KIN-5/BimC subfamily.</text>
</comment>
<feature type="region of interest" description="Disordered" evidence="14">
    <location>
        <begin position="1101"/>
        <end position="1142"/>
    </location>
</feature>
<evidence type="ECO:0000256" key="11">
    <source>
        <dbReference type="ARBA" id="ARBA00023306"/>
    </source>
</evidence>
<dbReference type="PROSITE" id="PS00411">
    <property type="entry name" value="KINESIN_MOTOR_1"/>
    <property type="match status" value="1"/>
</dbReference>
<accession>A0A0F7SQ18</accession>
<keyword evidence="10" id="KW-0206">Cytoskeleton</keyword>
<keyword evidence="9 13" id="KW-0505">Motor protein</keyword>
<organism evidence="16">
    <name type="scientific">Phaffia rhodozyma</name>
    <name type="common">Yeast</name>
    <name type="synonym">Xanthophyllomyces dendrorhous</name>
    <dbReference type="NCBI Taxonomy" id="264483"/>
    <lineage>
        <taxon>Eukaryota</taxon>
        <taxon>Fungi</taxon>
        <taxon>Dikarya</taxon>
        <taxon>Basidiomycota</taxon>
        <taxon>Agaricomycotina</taxon>
        <taxon>Tremellomycetes</taxon>
        <taxon>Cystofilobasidiales</taxon>
        <taxon>Mrakiaceae</taxon>
        <taxon>Phaffia</taxon>
    </lineage>
</organism>
<keyword evidence="7 13" id="KW-0067">ATP-binding</keyword>
<dbReference type="SUPFAM" id="SSF52540">
    <property type="entry name" value="P-loop containing nucleoside triphosphate hydrolases"/>
    <property type="match status" value="1"/>
</dbReference>
<comment type="subcellular location">
    <subcellularLocation>
        <location evidence="1">Cytoplasm</location>
        <location evidence="1">Cytoskeleton</location>
    </subcellularLocation>
</comment>
<evidence type="ECO:0000256" key="5">
    <source>
        <dbReference type="ARBA" id="ARBA00022741"/>
    </source>
</evidence>
<evidence type="ECO:0000256" key="13">
    <source>
        <dbReference type="PROSITE-ProRule" id="PRU00283"/>
    </source>
</evidence>
<dbReference type="GO" id="GO:0005634">
    <property type="term" value="C:nucleus"/>
    <property type="evidence" value="ECO:0007669"/>
    <property type="project" value="TreeGrafter"/>
</dbReference>
<evidence type="ECO:0000259" key="15">
    <source>
        <dbReference type="PROSITE" id="PS50067"/>
    </source>
</evidence>
<sequence>MSLSARRTTRITSSSSATSIPTSNNPKVLRQTTNVQPSQPQKTSSRMSERVQGKMDPPSGPPVKMTRSGSTVGGGGGTLSRTSSRLDINSGGTVKTGTGTGRIRVESRGVNATEKEAGDVNIEVVVRCRGRSAKEIAEKSPIVVTTTPSAPTVVLETTAPSTLLTAISSSSTILSSPKRTYSFDKVFGPEADQEEVYREVVQEAVDEVLAGYNCTIFAYGQTGTGKTHTMQGDLAINPDNTVSYEAGIIPRTLHSLFHYLDSNPLTEYSVKISYVELYNEEIRDLLTHGTSPAAPFGGGSNTAGTGGLKIFDDQKGKGVLIQGVEERGIESAKGGLNLLKIGSERRETGETLMNKASSRSHSIFTITVHLKETSSATGEELLKVGKFNLVDLAGSENVGRSGAEGDRAAEAGMINRSLLTLGRVINALVDKSRHVPYRESKLTRLLQDSLGGRTKTRIVATISPSRSNLEETISTLDYAMRATRIMNRPEANQRMTKNSLIRDYVLEIERLKADLMASREKNGVYKSEQEWLEWENEKALRETEAKEALHKSIQLESKLHSLKTRLDDQLELFVKKESELGVAREEIGRRVDELVQKEEELMGVKGALEVELKVAEKFEEGERQLDSVAGELKTVATTAVGDLEGVFGKLGRRGAVMSANEKLIASHGAKSSQCSQAMISQLGDLQVAQRKTNAVISGTLEEFKQRNLQSNASQVSRLNEDSVKISSAASSISRTIDRSATENQVFSTKLQSGHSQIEGSFRVWAGGLKSQIGTHVESIRENVSNKLREVHGPLKESVHSFDLLDSSVQTFLEAERAARAAERVLLARQMEEDSKSLEVSLSQLSQAYEADAASSKALRSKLLSLVNDLFDERDSASSRRFNSALEQHQVLSSQLEERHEAVWQERDTRETEGKRIESVLQQALAAGRGNVLALREQIPVLVSKAVEELSTCNQDLVQQTSSSLDVEMQEVESILSSLSQVNTGHMERMTKVCKKQKTSLDSMVATAHSSNEDQRTYLLHSAEDLEKSASAVLSSQSNLHNSLSTFQSAQTTSISVFRASAEDLVSNFAEDIPTGSTPQKRAWTIRDRWARTGQREQVRRALFNERRSDSRNDESSERHSPGTVDNTPESIVDFGQGDDAEL</sequence>
<dbReference type="GO" id="GO:0008017">
    <property type="term" value="F:microtubule binding"/>
    <property type="evidence" value="ECO:0007669"/>
    <property type="project" value="InterPro"/>
</dbReference>
<keyword evidence="5 13" id="KW-0547">Nucleotide-binding</keyword>
<dbReference type="PANTHER" id="PTHR47970">
    <property type="entry name" value="KINESIN-LIKE PROTEIN KIF11"/>
    <property type="match status" value="1"/>
</dbReference>
<dbReference type="PROSITE" id="PS50067">
    <property type="entry name" value="KINESIN_MOTOR_2"/>
    <property type="match status" value="1"/>
</dbReference>
<evidence type="ECO:0000256" key="10">
    <source>
        <dbReference type="ARBA" id="ARBA00023212"/>
    </source>
</evidence>
<feature type="compositionally biased region" description="Low complexity" evidence="14">
    <location>
        <begin position="1"/>
        <end position="26"/>
    </location>
</feature>
<evidence type="ECO:0000256" key="9">
    <source>
        <dbReference type="ARBA" id="ARBA00023175"/>
    </source>
</evidence>
<dbReference type="PRINTS" id="PR00380">
    <property type="entry name" value="KINESINHEAVY"/>
</dbReference>
<dbReference type="InterPro" id="IPR001752">
    <property type="entry name" value="Kinesin_motor_dom"/>
</dbReference>
<evidence type="ECO:0000256" key="4">
    <source>
        <dbReference type="ARBA" id="ARBA00022701"/>
    </source>
</evidence>
<keyword evidence="6" id="KW-0498">Mitosis</keyword>
<keyword evidence="3" id="KW-0132">Cell division</keyword>
<dbReference type="InterPro" id="IPR019821">
    <property type="entry name" value="Kinesin_motor_CS"/>
</dbReference>
<feature type="domain" description="Kinesin motor" evidence="15">
    <location>
        <begin position="121"/>
        <end position="485"/>
    </location>
</feature>
<dbReference type="InterPro" id="IPR047241">
    <property type="entry name" value="KIF11-like_kin_motor_dom"/>
</dbReference>
<evidence type="ECO:0000256" key="1">
    <source>
        <dbReference type="ARBA" id="ARBA00004245"/>
    </source>
</evidence>
<feature type="compositionally biased region" description="Low complexity" evidence="14">
    <location>
        <begin position="79"/>
        <end position="97"/>
    </location>
</feature>
<keyword evidence="8" id="KW-0175">Coiled coil</keyword>
<dbReference type="InterPro" id="IPR047149">
    <property type="entry name" value="KIF11-like"/>
</dbReference>
<dbReference type="GO" id="GO:0008574">
    <property type="term" value="F:plus-end-directed microtubule motor activity"/>
    <property type="evidence" value="ECO:0007669"/>
    <property type="project" value="TreeGrafter"/>
</dbReference>
<dbReference type="Gene3D" id="3.40.850.10">
    <property type="entry name" value="Kinesin motor domain"/>
    <property type="match status" value="1"/>
</dbReference>
<dbReference type="SMART" id="SM00129">
    <property type="entry name" value="KISc"/>
    <property type="match status" value="1"/>
</dbReference>
<dbReference type="GO" id="GO:0051301">
    <property type="term" value="P:cell division"/>
    <property type="evidence" value="ECO:0007669"/>
    <property type="project" value="UniProtKB-KW"/>
</dbReference>
<evidence type="ECO:0000256" key="12">
    <source>
        <dbReference type="ARBA" id="ARBA00034704"/>
    </source>
</evidence>
<dbReference type="CDD" id="cd01364">
    <property type="entry name" value="KISc_BimC_Eg5"/>
    <property type="match status" value="1"/>
</dbReference>
<evidence type="ECO:0000256" key="7">
    <source>
        <dbReference type="ARBA" id="ARBA00022840"/>
    </source>
</evidence>
<proteinExistence type="inferred from homology"/>
<feature type="compositionally biased region" description="Polar residues" evidence="14">
    <location>
        <begin position="30"/>
        <end position="46"/>
    </location>
</feature>
<dbReference type="InterPro" id="IPR027417">
    <property type="entry name" value="P-loop_NTPase"/>
</dbReference>
<dbReference type="GO" id="GO:0072686">
    <property type="term" value="C:mitotic spindle"/>
    <property type="evidence" value="ECO:0007669"/>
    <property type="project" value="TreeGrafter"/>
</dbReference>
<protein>
    <submittedName>
        <fullName evidence="16">Kinesin-like protein</fullName>
    </submittedName>
</protein>
<feature type="compositionally biased region" description="Basic and acidic residues" evidence="14">
    <location>
        <begin position="1101"/>
        <end position="1120"/>
    </location>
</feature>
<dbReference type="AlphaFoldDB" id="A0A0F7SQ18"/>
<dbReference type="GO" id="GO:0005876">
    <property type="term" value="C:spindle microtubule"/>
    <property type="evidence" value="ECO:0007669"/>
    <property type="project" value="TreeGrafter"/>
</dbReference>
<reference evidence="16" key="1">
    <citation type="submission" date="2014-08" db="EMBL/GenBank/DDBJ databases">
        <authorList>
            <person name="Sharma Rahul"/>
            <person name="Thines Marco"/>
        </authorList>
    </citation>
    <scope>NUCLEOTIDE SEQUENCE</scope>
</reference>
<keyword evidence="11" id="KW-0131">Cell cycle</keyword>
<evidence type="ECO:0000256" key="6">
    <source>
        <dbReference type="ARBA" id="ARBA00022776"/>
    </source>
</evidence>
<feature type="region of interest" description="Disordered" evidence="14">
    <location>
        <begin position="1"/>
        <end position="100"/>
    </location>
</feature>
<dbReference type="GO" id="GO:0005524">
    <property type="term" value="F:ATP binding"/>
    <property type="evidence" value="ECO:0007669"/>
    <property type="project" value="UniProtKB-UniRule"/>
</dbReference>
<feature type="binding site" evidence="13">
    <location>
        <begin position="220"/>
        <end position="227"/>
    </location>
    <ligand>
        <name>ATP</name>
        <dbReference type="ChEBI" id="CHEBI:30616"/>
    </ligand>
</feature>
<evidence type="ECO:0000256" key="3">
    <source>
        <dbReference type="ARBA" id="ARBA00022618"/>
    </source>
</evidence>
<dbReference type="InterPro" id="IPR036961">
    <property type="entry name" value="Kinesin_motor_dom_sf"/>
</dbReference>
<dbReference type="EMBL" id="LN483142">
    <property type="protein sequence ID" value="CED82794.1"/>
    <property type="molecule type" value="Genomic_DNA"/>
</dbReference>
<evidence type="ECO:0000313" key="16">
    <source>
        <dbReference type="EMBL" id="CED82794.1"/>
    </source>
</evidence>
<dbReference type="Pfam" id="PF00225">
    <property type="entry name" value="Kinesin"/>
    <property type="match status" value="1"/>
</dbReference>
<keyword evidence="2" id="KW-0963">Cytoplasm</keyword>
<dbReference type="GO" id="GO:0007018">
    <property type="term" value="P:microtubule-based movement"/>
    <property type="evidence" value="ECO:0007669"/>
    <property type="project" value="InterPro"/>
</dbReference>
<keyword evidence="4" id="KW-0493">Microtubule</keyword>
<evidence type="ECO:0000256" key="8">
    <source>
        <dbReference type="ARBA" id="ARBA00023054"/>
    </source>
</evidence>
<name>A0A0F7SQ18_PHARH</name>
<evidence type="ECO:0000256" key="14">
    <source>
        <dbReference type="SAM" id="MobiDB-lite"/>
    </source>
</evidence>